<evidence type="ECO:0000313" key="2">
    <source>
        <dbReference type="Proteomes" id="UP001596023"/>
    </source>
</evidence>
<keyword evidence="2" id="KW-1185">Reference proteome</keyword>
<dbReference type="PROSITE" id="PS51257">
    <property type="entry name" value="PROKAR_LIPOPROTEIN"/>
    <property type="match status" value="1"/>
</dbReference>
<sequence>MKNILIGLYVPSVMTSCTQKEQKITPVPFNQVMLTGGLWKDRMETEIKTTVPFSVDQSEPAIECFCRALAFLRGEPTDLPEAHRFVNSDPYKVMNYSSVAICIL</sequence>
<dbReference type="EMBL" id="JBHSGN010000137">
    <property type="protein sequence ID" value="MFC4676456.1"/>
    <property type="molecule type" value="Genomic_DNA"/>
</dbReference>
<reference evidence="2" key="1">
    <citation type="journal article" date="2019" name="Int. J. Syst. Evol. Microbiol.">
        <title>The Global Catalogue of Microorganisms (GCM) 10K type strain sequencing project: providing services to taxonomists for standard genome sequencing and annotation.</title>
        <authorList>
            <consortium name="The Broad Institute Genomics Platform"/>
            <consortium name="The Broad Institute Genome Sequencing Center for Infectious Disease"/>
            <person name="Wu L."/>
            <person name="Ma J."/>
        </authorList>
    </citation>
    <scope>NUCLEOTIDE SEQUENCE [LARGE SCALE GENOMIC DNA]</scope>
    <source>
        <strain evidence="2">CCUG 66188</strain>
    </source>
</reference>
<organism evidence="1 2">
    <name type="scientific">Dysgonomonas termitidis</name>
    <dbReference type="NCBI Taxonomy" id="1516126"/>
    <lineage>
        <taxon>Bacteria</taxon>
        <taxon>Pseudomonadati</taxon>
        <taxon>Bacteroidota</taxon>
        <taxon>Bacteroidia</taxon>
        <taxon>Bacteroidales</taxon>
        <taxon>Dysgonomonadaceae</taxon>
        <taxon>Dysgonomonas</taxon>
    </lineage>
</organism>
<evidence type="ECO:0000313" key="1">
    <source>
        <dbReference type="EMBL" id="MFC4676456.1"/>
    </source>
</evidence>
<proteinExistence type="predicted"/>
<dbReference type="Proteomes" id="UP001596023">
    <property type="component" value="Unassembled WGS sequence"/>
</dbReference>
<comment type="caution">
    <text evidence="1">The sequence shown here is derived from an EMBL/GenBank/DDBJ whole genome shotgun (WGS) entry which is preliminary data.</text>
</comment>
<dbReference type="RefSeq" id="WP_380000715.1">
    <property type="nucleotide sequence ID" value="NZ_JBHSGN010000137.1"/>
</dbReference>
<name>A0ABV9L3P4_9BACT</name>
<protein>
    <submittedName>
        <fullName evidence="1">Uncharacterized protein</fullName>
    </submittedName>
</protein>
<gene>
    <name evidence="1" type="ORF">ACFO6W_22495</name>
</gene>
<accession>A0ABV9L3P4</accession>